<evidence type="ECO:0000256" key="3">
    <source>
        <dbReference type="ARBA" id="ARBA00007088"/>
    </source>
</evidence>
<dbReference type="HAMAP" id="MF_00234">
    <property type="entry name" value="Adenylate_kinase_AdkA"/>
    <property type="match status" value="1"/>
</dbReference>
<dbReference type="Gene3D" id="3.40.50.300">
    <property type="entry name" value="P-loop containing nucleotide triphosphate hydrolases"/>
    <property type="match status" value="1"/>
</dbReference>
<sequence>MRVVIAGVAGVGKSTVLKSVEKLTSYDIINFGTLMFEMAKEIKLVESRDEIRKLSVDTQINLQKKAASAIGKIEDVIIDTHMAIKGPRGFLPGLPEWVIRELKVSAFFLLEAEPEEIRKRRNNDPSRTRDEETIEDITTHQSVNRSFAVSYSVYTGATVSFINNLPGLADQVAEKIVERLSK</sequence>
<keyword evidence="9 12" id="KW-0418">Kinase</keyword>
<dbReference type="GeneID" id="41588796"/>
<evidence type="ECO:0000256" key="6">
    <source>
        <dbReference type="ARBA" id="ARBA00022490"/>
    </source>
</evidence>
<dbReference type="EC" id="2.7.4.3" evidence="4 12"/>
<dbReference type="SUPFAM" id="SSF52540">
    <property type="entry name" value="P-loop containing nucleoside triphosphate hydrolases"/>
    <property type="match status" value="1"/>
</dbReference>
<reference evidence="13 14" key="1">
    <citation type="submission" date="2016-04" db="EMBL/GenBank/DDBJ databases">
        <authorList>
            <person name="Evans L.H."/>
            <person name="Alamgir A."/>
            <person name="Owens N."/>
            <person name="Weber N.D."/>
            <person name="Virtaneva K."/>
            <person name="Barbian K."/>
            <person name="Babar A."/>
            <person name="Rosenke K."/>
        </authorList>
    </citation>
    <scope>NUCLEOTIDE SEQUENCE [LARGE SCALE GENOMIC DNA]</scope>
    <source>
        <strain evidence="14">S5(T) (JCM 30642 \VKM B-2941)</strain>
    </source>
</reference>
<evidence type="ECO:0000256" key="5">
    <source>
        <dbReference type="ARBA" id="ARBA00019926"/>
    </source>
</evidence>
<evidence type="ECO:0000256" key="1">
    <source>
        <dbReference type="ARBA" id="ARBA00000582"/>
    </source>
</evidence>
<feature type="binding site" evidence="12">
    <location>
        <begin position="7"/>
        <end position="15"/>
    </location>
    <ligand>
        <name>ATP</name>
        <dbReference type="ChEBI" id="CHEBI:30616"/>
    </ligand>
</feature>
<evidence type="ECO:0000256" key="4">
    <source>
        <dbReference type="ARBA" id="ARBA00012955"/>
    </source>
</evidence>
<protein>
    <recommendedName>
        <fullName evidence="5 12">Adenylate kinase</fullName>
        <shortName evidence="12">AK</shortName>
        <ecNumber evidence="4 12">2.7.4.3</ecNumber>
    </recommendedName>
    <alternativeName>
        <fullName evidence="11 12">ATP-AMP transphosphorylase</fullName>
    </alternativeName>
</protein>
<dbReference type="GO" id="GO:0005737">
    <property type="term" value="C:cytoplasm"/>
    <property type="evidence" value="ECO:0007669"/>
    <property type="project" value="UniProtKB-SubCell"/>
</dbReference>
<dbReference type="Pfam" id="PF13207">
    <property type="entry name" value="AAA_17"/>
    <property type="match status" value="1"/>
</dbReference>
<comment type="subcellular location">
    <subcellularLocation>
        <location evidence="2 12">Cytoplasm</location>
    </subcellularLocation>
</comment>
<keyword evidence="7 12" id="KW-0808">Transferase</keyword>
<evidence type="ECO:0000256" key="9">
    <source>
        <dbReference type="ARBA" id="ARBA00022777"/>
    </source>
</evidence>
<keyword evidence="8 12" id="KW-0547">Nucleotide-binding</keyword>
<evidence type="ECO:0000256" key="11">
    <source>
        <dbReference type="ARBA" id="ARBA00033336"/>
    </source>
</evidence>
<comment type="similarity">
    <text evidence="3 12">Belongs to the archaeal adenylate kinase family.</text>
</comment>
<evidence type="ECO:0000313" key="13">
    <source>
        <dbReference type="EMBL" id="SIM77557.1"/>
    </source>
</evidence>
<name>A0A1N5VZU7_9ARCH</name>
<evidence type="ECO:0000256" key="7">
    <source>
        <dbReference type="ARBA" id="ARBA00022679"/>
    </source>
</evidence>
<keyword evidence="6 12" id="KW-0963">Cytoplasm</keyword>
<dbReference type="InterPro" id="IPR023477">
    <property type="entry name" value="Adenylate_kinase_AdkA"/>
</dbReference>
<evidence type="ECO:0000256" key="10">
    <source>
        <dbReference type="ARBA" id="ARBA00022840"/>
    </source>
</evidence>
<dbReference type="RefSeq" id="WP_148690013.1">
    <property type="nucleotide sequence ID" value="NZ_LT671858.1"/>
</dbReference>
<dbReference type="EMBL" id="LT671858">
    <property type="protein sequence ID" value="SIM77557.1"/>
    <property type="molecule type" value="Genomic_DNA"/>
</dbReference>
<proteinExistence type="inferred from homology"/>
<dbReference type="AlphaFoldDB" id="A0A1N5VZU7"/>
<accession>A0A1N5VZU7</accession>
<dbReference type="Proteomes" id="UP000195607">
    <property type="component" value="Chromosome I"/>
</dbReference>
<evidence type="ECO:0000256" key="2">
    <source>
        <dbReference type="ARBA" id="ARBA00004496"/>
    </source>
</evidence>
<evidence type="ECO:0000256" key="12">
    <source>
        <dbReference type="HAMAP-Rule" id="MF_00234"/>
    </source>
</evidence>
<dbReference type="InterPro" id="IPR027417">
    <property type="entry name" value="P-loop_NTPase"/>
</dbReference>
<evidence type="ECO:0000313" key="14">
    <source>
        <dbReference type="Proteomes" id="UP000195607"/>
    </source>
</evidence>
<dbReference type="GO" id="GO:0004017">
    <property type="term" value="F:AMP kinase activity"/>
    <property type="evidence" value="ECO:0007669"/>
    <property type="project" value="UniProtKB-UniRule"/>
</dbReference>
<evidence type="ECO:0000256" key="8">
    <source>
        <dbReference type="ARBA" id="ARBA00022741"/>
    </source>
</evidence>
<gene>
    <name evidence="12" type="primary">adkA</name>
    <name evidence="13" type="ORF">CSP5_1555</name>
</gene>
<organism evidence="13 14">
    <name type="scientific">Cuniculiplasma divulgatum</name>
    <dbReference type="NCBI Taxonomy" id="1673428"/>
    <lineage>
        <taxon>Archaea</taxon>
        <taxon>Methanobacteriati</taxon>
        <taxon>Thermoplasmatota</taxon>
        <taxon>Thermoplasmata</taxon>
        <taxon>Thermoplasmatales</taxon>
        <taxon>Cuniculiplasmataceae</taxon>
        <taxon>Cuniculiplasma</taxon>
    </lineage>
</organism>
<dbReference type="NCBIfam" id="NF003122">
    <property type="entry name" value="PRK04040.1"/>
    <property type="match status" value="1"/>
</dbReference>
<dbReference type="GO" id="GO:0005524">
    <property type="term" value="F:ATP binding"/>
    <property type="evidence" value="ECO:0007669"/>
    <property type="project" value="UniProtKB-UniRule"/>
</dbReference>
<comment type="catalytic activity">
    <reaction evidence="1 12">
        <text>AMP + ATP = 2 ADP</text>
        <dbReference type="Rhea" id="RHEA:12973"/>
        <dbReference type="ChEBI" id="CHEBI:30616"/>
        <dbReference type="ChEBI" id="CHEBI:456215"/>
        <dbReference type="ChEBI" id="CHEBI:456216"/>
        <dbReference type="EC" id="2.7.4.3"/>
    </reaction>
</comment>
<keyword evidence="10 12" id="KW-0067">ATP-binding</keyword>